<feature type="compositionally biased region" description="Polar residues" evidence="6">
    <location>
        <begin position="1"/>
        <end position="11"/>
    </location>
</feature>
<gene>
    <name evidence="8" type="ORF">CEUR00632_LOCUS14044</name>
</gene>
<dbReference type="SUPFAM" id="SSF47473">
    <property type="entry name" value="EF-hand"/>
    <property type="match status" value="1"/>
</dbReference>
<sequence>MSNTGGTTRAVHSSARKPGGAASTPQAPTKRPWRSKIPPPALDPRVEQLIRELFELIDDDGDGSITLPKLAAALRASDVHLSKPDQQHLFRAVDLNCDGVLVWDEFHTFFAWGVHAGQEVLLQDFAVDHVRLPVMDIVQKLGRRRVLREVEAGGDARAAAVERAVHHVAMLSDEVKQLHKRKNPHIWRSQRILNACGKFLGMHHNAQHQQQQPHHRHLLPSLSEPACPLGGLSNSLTADHRLLTLNGVPSYDAYVRQLYEEVGRGDAPEHEQPLPEAATASLHDVSGASNATDSRCGAAQPSAGIPGREMTASGSAAAQVCDKPVSVGRPAAVRGGEEGSAAALPPQPGILYGGRHDMITSTDSVLTGPASRDDPGTPASVSPGSGSQPVLEQELFSMDAKLGLLHAHVWHTGPWRVAGPVVAGLPHGRTPHSPSRLPPLPLHSSQNEPSSPLSPGCNTQPCGKIGPALGVLKLFQTRSPQAKGLPPLESPHEFLTRKGSVPLCRSPMAPRAYAVNRRASTDFNTRHA</sequence>
<feature type="domain" description="EF-hand" evidence="7">
    <location>
        <begin position="81"/>
        <end position="116"/>
    </location>
</feature>
<dbReference type="EMBL" id="HBEC01030371">
    <property type="protein sequence ID" value="CAD8297460.1"/>
    <property type="molecule type" value="Transcribed_RNA"/>
</dbReference>
<evidence type="ECO:0000256" key="1">
    <source>
        <dbReference type="ARBA" id="ARBA00004496"/>
    </source>
</evidence>
<dbReference type="Gene3D" id="1.10.238.10">
    <property type="entry name" value="EF-hand"/>
    <property type="match status" value="1"/>
</dbReference>
<protein>
    <recommendedName>
        <fullName evidence="7">EF-hand domain-containing protein</fullName>
    </recommendedName>
</protein>
<dbReference type="InterPro" id="IPR051426">
    <property type="entry name" value="Peflin/Sorcin_CaBP"/>
</dbReference>
<feature type="region of interest" description="Disordered" evidence="6">
    <location>
        <begin position="426"/>
        <end position="461"/>
    </location>
</feature>
<reference evidence="8" key="1">
    <citation type="submission" date="2021-01" db="EMBL/GenBank/DDBJ databases">
        <authorList>
            <person name="Corre E."/>
            <person name="Pelletier E."/>
            <person name="Niang G."/>
            <person name="Scheremetjew M."/>
            <person name="Finn R."/>
            <person name="Kale V."/>
            <person name="Holt S."/>
            <person name="Cochrane G."/>
            <person name="Meng A."/>
            <person name="Brown T."/>
            <person name="Cohen L."/>
        </authorList>
    </citation>
    <scope>NUCLEOTIDE SEQUENCE</scope>
    <source>
        <strain evidence="8">CCMP219</strain>
    </source>
</reference>
<keyword evidence="5" id="KW-0106">Calcium</keyword>
<comment type="subcellular location">
    <subcellularLocation>
        <location evidence="1">Cytoplasm</location>
    </subcellularLocation>
</comment>
<feature type="compositionally biased region" description="Polar residues" evidence="6">
    <location>
        <begin position="379"/>
        <end position="389"/>
    </location>
</feature>
<name>A0A7R9VL69_9CHLO</name>
<dbReference type="AlphaFoldDB" id="A0A7R9VL69"/>
<dbReference type="GO" id="GO:0005509">
    <property type="term" value="F:calcium ion binding"/>
    <property type="evidence" value="ECO:0007669"/>
    <property type="project" value="InterPro"/>
</dbReference>
<evidence type="ECO:0000256" key="4">
    <source>
        <dbReference type="ARBA" id="ARBA00022737"/>
    </source>
</evidence>
<evidence type="ECO:0000256" key="6">
    <source>
        <dbReference type="SAM" id="MobiDB-lite"/>
    </source>
</evidence>
<proteinExistence type="predicted"/>
<dbReference type="InterPro" id="IPR002048">
    <property type="entry name" value="EF_hand_dom"/>
</dbReference>
<evidence type="ECO:0000256" key="5">
    <source>
        <dbReference type="ARBA" id="ARBA00022837"/>
    </source>
</evidence>
<evidence type="ECO:0000256" key="2">
    <source>
        <dbReference type="ARBA" id="ARBA00022490"/>
    </source>
</evidence>
<dbReference type="GO" id="GO:0005737">
    <property type="term" value="C:cytoplasm"/>
    <property type="evidence" value="ECO:0007669"/>
    <property type="project" value="UniProtKB-SubCell"/>
</dbReference>
<feature type="domain" description="EF-hand" evidence="7">
    <location>
        <begin position="45"/>
        <end position="80"/>
    </location>
</feature>
<dbReference type="PANTHER" id="PTHR46212:SF3">
    <property type="entry name" value="GH27120P"/>
    <property type="match status" value="1"/>
</dbReference>
<feature type="region of interest" description="Disordered" evidence="6">
    <location>
        <begin position="286"/>
        <end position="389"/>
    </location>
</feature>
<accession>A0A7R9VL69</accession>
<dbReference type="PANTHER" id="PTHR46212">
    <property type="entry name" value="PEFLIN"/>
    <property type="match status" value="1"/>
</dbReference>
<evidence type="ECO:0000256" key="3">
    <source>
        <dbReference type="ARBA" id="ARBA00022723"/>
    </source>
</evidence>
<keyword evidence="4" id="KW-0677">Repeat</keyword>
<keyword evidence="2" id="KW-0963">Cytoplasm</keyword>
<evidence type="ECO:0000313" key="8">
    <source>
        <dbReference type="EMBL" id="CAD8297460.1"/>
    </source>
</evidence>
<feature type="region of interest" description="Disordered" evidence="6">
    <location>
        <begin position="1"/>
        <end position="41"/>
    </location>
</feature>
<dbReference type="PROSITE" id="PS50222">
    <property type="entry name" value="EF_HAND_2"/>
    <property type="match status" value="2"/>
</dbReference>
<feature type="compositionally biased region" description="Polar residues" evidence="6">
    <location>
        <begin position="446"/>
        <end position="461"/>
    </location>
</feature>
<keyword evidence="3" id="KW-0479">Metal-binding</keyword>
<dbReference type="Pfam" id="PF13499">
    <property type="entry name" value="EF-hand_7"/>
    <property type="match status" value="1"/>
</dbReference>
<evidence type="ECO:0000259" key="7">
    <source>
        <dbReference type="PROSITE" id="PS50222"/>
    </source>
</evidence>
<dbReference type="InterPro" id="IPR011992">
    <property type="entry name" value="EF-hand-dom_pair"/>
</dbReference>
<organism evidence="8">
    <name type="scientific">Chlamydomonas euryale</name>
    <dbReference type="NCBI Taxonomy" id="1486919"/>
    <lineage>
        <taxon>Eukaryota</taxon>
        <taxon>Viridiplantae</taxon>
        <taxon>Chlorophyta</taxon>
        <taxon>core chlorophytes</taxon>
        <taxon>Chlorophyceae</taxon>
        <taxon>CS clade</taxon>
        <taxon>Chlamydomonadales</taxon>
        <taxon>Chlamydomonadaceae</taxon>
        <taxon>Chlamydomonas</taxon>
    </lineage>
</organism>